<dbReference type="EMBL" id="LR796597">
    <property type="protein sequence ID" value="CAB4153949.1"/>
    <property type="molecule type" value="Genomic_DNA"/>
</dbReference>
<accession>A0A6J5NEK9</accession>
<name>A0A6J5NEK9_9CAUD</name>
<reference evidence="1" key="1">
    <citation type="submission" date="2020-04" db="EMBL/GenBank/DDBJ databases">
        <authorList>
            <person name="Chiriac C."/>
            <person name="Salcher M."/>
            <person name="Ghai R."/>
            <person name="Kavagutti S V."/>
        </authorList>
    </citation>
    <scope>NUCLEOTIDE SEQUENCE</scope>
</reference>
<sequence>MKILAHPKVRKERLEICQSCKWYKSHTKSCGTLIIGNDVSEEILAENNVTYYKKEFTLCGCVMPIKTKLSMAKCPANKWTSSLTDSDIEEIREFLKSINVIDGKFKVQRMSSEQVKTIFEWMKKLKGQPVEITSCGKCVEDAVKSLIEEIQ</sequence>
<protein>
    <submittedName>
        <fullName evidence="1">Uncharacterized protein</fullName>
    </submittedName>
</protein>
<gene>
    <name evidence="1" type="ORF">UFOVP636_40</name>
</gene>
<proteinExistence type="predicted"/>
<organism evidence="1">
    <name type="scientific">uncultured Caudovirales phage</name>
    <dbReference type="NCBI Taxonomy" id="2100421"/>
    <lineage>
        <taxon>Viruses</taxon>
        <taxon>Duplodnaviria</taxon>
        <taxon>Heunggongvirae</taxon>
        <taxon>Uroviricota</taxon>
        <taxon>Caudoviricetes</taxon>
        <taxon>Peduoviridae</taxon>
        <taxon>Maltschvirus</taxon>
        <taxon>Maltschvirus maltsch</taxon>
    </lineage>
</organism>
<evidence type="ECO:0000313" key="1">
    <source>
        <dbReference type="EMBL" id="CAB4153949.1"/>
    </source>
</evidence>